<gene>
    <name evidence="1" type="ORF">LEP1GSC079_1022</name>
</gene>
<name>A0A0F6IB31_LEPIR</name>
<evidence type="ECO:0000313" key="1">
    <source>
        <dbReference type="EMBL" id="EMJ35256.1"/>
    </source>
</evidence>
<accession>A0A0F6IB31</accession>
<evidence type="ECO:0000313" key="2">
    <source>
        <dbReference type="Proteomes" id="UP000012164"/>
    </source>
</evidence>
<sequence>MIPVLFYRFIVVFYKPIFFLKNRSLQEHRVGLIILIFQKCVTIEIRKNYKLQKKASNFAVVSKFAMQRKFSFKNH</sequence>
<dbReference type="Proteomes" id="UP000012164">
    <property type="component" value="Unassembled WGS sequence"/>
</dbReference>
<reference evidence="1 2" key="1">
    <citation type="submission" date="2013-01" db="EMBL/GenBank/DDBJ databases">
        <authorList>
            <person name="Harkins D.M."/>
            <person name="Durkin A.S."/>
            <person name="Brinkac L.M."/>
            <person name="Haft D.H."/>
            <person name="Selengut J.D."/>
            <person name="Sanka R."/>
            <person name="DePew J."/>
            <person name="Purushe J."/>
            <person name="Peacock S.J."/>
            <person name="Thaipadungpanit J."/>
            <person name="Wuthiekanun V.W."/>
            <person name="Day N.P."/>
            <person name="Vinetz J.M."/>
            <person name="Sutton G.G."/>
            <person name="Nierman W.C."/>
            <person name="Fouts D.E."/>
        </authorList>
    </citation>
    <scope>NUCLEOTIDE SEQUENCE [LARGE SCALE GENOMIC DNA]</scope>
    <source>
        <strain evidence="1 2">FPW1039</strain>
    </source>
</reference>
<organism evidence="1 2">
    <name type="scientific">Leptospira interrogans str. FPW1039</name>
    <dbReference type="NCBI Taxonomy" id="1193040"/>
    <lineage>
        <taxon>Bacteria</taxon>
        <taxon>Pseudomonadati</taxon>
        <taxon>Spirochaetota</taxon>
        <taxon>Spirochaetia</taxon>
        <taxon>Leptospirales</taxon>
        <taxon>Leptospiraceae</taxon>
        <taxon>Leptospira</taxon>
    </lineage>
</organism>
<comment type="caution">
    <text evidence="1">The sequence shown here is derived from an EMBL/GenBank/DDBJ whole genome shotgun (WGS) entry which is preliminary data.</text>
</comment>
<protein>
    <submittedName>
        <fullName evidence="1">Uncharacterized protein</fullName>
    </submittedName>
</protein>
<proteinExistence type="predicted"/>
<dbReference type="EMBL" id="AKWR02000182">
    <property type="protein sequence ID" value="EMJ35256.1"/>
    <property type="molecule type" value="Genomic_DNA"/>
</dbReference>
<dbReference type="AlphaFoldDB" id="A0A0F6IB31"/>